<protein>
    <submittedName>
        <fullName evidence="2">Uncharacterized protein</fullName>
    </submittedName>
</protein>
<keyword evidence="1" id="KW-0472">Membrane</keyword>
<feature type="transmembrane region" description="Helical" evidence="1">
    <location>
        <begin position="190"/>
        <end position="211"/>
    </location>
</feature>
<feature type="transmembrane region" description="Helical" evidence="1">
    <location>
        <begin position="132"/>
        <end position="151"/>
    </location>
</feature>
<dbReference type="EMBL" id="KF170422">
    <property type="protein sequence ID" value="AGO88031.1"/>
    <property type="molecule type" value="Genomic_DNA"/>
</dbReference>
<proteinExistence type="predicted"/>
<dbReference type="AlphaFoldDB" id="S4W5S7"/>
<feature type="transmembrane region" description="Helical" evidence="1">
    <location>
        <begin position="75"/>
        <end position="95"/>
    </location>
</feature>
<feature type="transmembrane region" description="Helical" evidence="1">
    <location>
        <begin position="101"/>
        <end position="120"/>
    </location>
</feature>
<dbReference type="InterPro" id="IPR054235">
    <property type="entry name" value="DUF6962"/>
</dbReference>
<feature type="transmembrane region" description="Helical" evidence="1">
    <location>
        <begin position="45"/>
        <end position="63"/>
    </location>
</feature>
<feature type="transmembrane region" description="Helical" evidence="1">
    <location>
        <begin position="157"/>
        <end position="178"/>
    </location>
</feature>
<organism evidence="2">
    <name type="scientific">uncultured bacterium 122006-I05</name>
    <dbReference type="NCBI Taxonomy" id="1343837"/>
    <lineage>
        <taxon>Bacteria</taxon>
        <taxon>environmental samples</taxon>
    </lineage>
</organism>
<evidence type="ECO:0000313" key="2">
    <source>
        <dbReference type="EMBL" id="AGO88031.1"/>
    </source>
</evidence>
<name>S4W5S7_9BACT</name>
<keyword evidence="1" id="KW-1133">Transmembrane helix</keyword>
<evidence type="ECO:0000256" key="1">
    <source>
        <dbReference type="SAM" id="Phobius"/>
    </source>
</evidence>
<keyword evidence="1" id="KW-0812">Transmembrane</keyword>
<dbReference type="Pfam" id="PF22285">
    <property type="entry name" value="DUF6962"/>
    <property type="match status" value="1"/>
</dbReference>
<sequence length="216" mass="24202">MKKNLFEPTTFVINIILLLITFTLGQKMSDVYRQSIHPFHFHLSWAFFAVAAGSVMGALFHGFGPHFSQMMREWIWKVALTCMGFTTFFLMMAGVSAVIPFSSYWIILWVAAIGLILYVWQTVKFAGFGHSVKFIAVGLMVILAVFATLYWRHALSGSGYLFAGALITVAAGGLWATGWSIHKNFNHNDLFHAIQIVCLWLLYQGGVMIVAGQLPR</sequence>
<accession>S4W5S7</accession>
<feature type="transmembrane region" description="Helical" evidence="1">
    <location>
        <begin position="5"/>
        <end position="25"/>
    </location>
</feature>
<reference evidence="2" key="1">
    <citation type="journal article" date="2014" name="ISME J.">
        <title>Genomic properties of Marine Group A bacteria indicate a role in the marine sulfur cycle.</title>
        <authorList>
            <person name="Wright J.J."/>
            <person name="Mewis K."/>
            <person name="Hanson N.W."/>
            <person name="Konwar K.M."/>
            <person name="Maas K.R."/>
            <person name="Hallam S.J."/>
        </authorList>
    </citation>
    <scope>NUCLEOTIDE SEQUENCE</scope>
</reference>